<dbReference type="RefSeq" id="WP_283443718.1">
    <property type="nucleotide sequence ID" value="NZ_FXUL01000015.1"/>
</dbReference>
<organism evidence="1 2">
    <name type="scientific">Noviherbaspirillum suwonense</name>
    <dbReference type="NCBI Taxonomy" id="1224511"/>
    <lineage>
        <taxon>Bacteria</taxon>
        <taxon>Pseudomonadati</taxon>
        <taxon>Pseudomonadota</taxon>
        <taxon>Betaproteobacteria</taxon>
        <taxon>Burkholderiales</taxon>
        <taxon>Oxalobacteraceae</taxon>
        <taxon>Noviherbaspirillum</taxon>
    </lineage>
</organism>
<name>A0ABY1QGL3_9BURK</name>
<evidence type="ECO:0000313" key="2">
    <source>
        <dbReference type="Proteomes" id="UP001158049"/>
    </source>
</evidence>
<accession>A0ABY1QGL3</accession>
<protein>
    <recommendedName>
        <fullName evidence="3">DUF2019 domain-containing protein</fullName>
    </recommendedName>
</protein>
<sequence>MDTLRDTDQAIIALIEAAGTMNARERYFYRQSLQALVRLAKTEQMNEVRASVGMLIGSPAYAAS</sequence>
<reference evidence="1 2" key="1">
    <citation type="submission" date="2017-05" db="EMBL/GenBank/DDBJ databases">
        <authorList>
            <person name="Varghese N."/>
            <person name="Submissions S."/>
        </authorList>
    </citation>
    <scope>NUCLEOTIDE SEQUENCE [LARGE SCALE GENOMIC DNA]</scope>
    <source>
        <strain evidence="1 2">DSM 26001</strain>
    </source>
</reference>
<gene>
    <name evidence="1" type="ORF">SAMN06295970_115102</name>
</gene>
<comment type="caution">
    <text evidence="1">The sequence shown here is derived from an EMBL/GenBank/DDBJ whole genome shotgun (WGS) entry which is preliminary data.</text>
</comment>
<proteinExistence type="predicted"/>
<dbReference type="EMBL" id="FXUL01000015">
    <property type="protein sequence ID" value="SMP69917.1"/>
    <property type="molecule type" value="Genomic_DNA"/>
</dbReference>
<dbReference type="Proteomes" id="UP001158049">
    <property type="component" value="Unassembled WGS sequence"/>
</dbReference>
<evidence type="ECO:0000313" key="1">
    <source>
        <dbReference type="EMBL" id="SMP69917.1"/>
    </source>
</evidence>
<evidence type="ECO:0008006" key="3">
    <source>
        <dbReference type="Google" id="ProtNLM"/>
    </source>
</evidence>
<keyword evidence="2" id="KW-1185">Reference proteome</keyword>